<comment type="caution">
    <text evidence="1">The sequence shown here is derived from an EMBL/GenBank/DDBJ whole genome shotgun (WGS) entry which is preliminary data.</text>
</comment>
<organism evidence="1 2">
    <name type="scientific">Actinoplanes aureus</name>
    <dbReference type="NCBI Taxonomy" id="2792083"/>
    <lineage>
        <taxon>Bacteria</taxon>
        <taxon>Bacillati</taxon>
        <taxon>Actinomycetota</taxon>
        <taxon>Actinomycetes</taxon>
        <taxon>Micromonosporales</taxon>
        <taxon>Micromonosporaceae</taxon>
        <taxon>Actinoplanes</taxon>
    </lineage>
</organism>
<sequence>MNADNMISIARAEALFVSPVSVSDQLTRQQVTALVGRAVRTYHGVRGCAAEFAAAYAEHPDIAPSRMRWARSVIDTLYPVRVRAGATAMHDLAA</sequence>
<evidence type="ECO:0000313" key="2">
    <source>
        <dbReference type="Proteomes" id="UP000598146"/>
    </source>
</evidence>
<dbReference type="Proteomes" id="UP000598146">
    <property type="component" value="Unassembled WGS sequence"/>
</dbReference>
<evidence type="ECO:0000313" key="1">
    <source>
        <dbReference type="EMBL" id="MBG0568051.1"/>
    </source>
</evidence>
<proteinExistence type="predicted"/>
<accession>A0A931G4K0</accession>
<gene>
    <name evidence="1" type="ORF">I4J89_42135</name>
</gene>
<dbReference type="AlphaFoldDB" id="A0A931G4K0"/>
<protein>
    <submittedName>
        <fullName evidence="1">Uncharacterized protein</fullName>
    </submittedName>
</protein>
<keyword evidence="2" id="KW-1185">Reference proteome</keyword>
<name>A0A931G4K0_9ACTN</name>
<dbReference type="RefSeq" id="WP_196419820.1">
    <property type="nucleotide sequence ID" value="NZ_JADQTO010000033.1"/>
</dbReference>
<dbReference type="EMBL" id="JADQTO010000033">
    <property type="protein sequence ID" value="MBG0568051.1"/>
    <property type="molecule type" value="Genomic_DNA"/>
</dbReference>
<reference evidence="1" key="1">
    <citation type="submission" date="2020-11" db="EMBL/GenBank/DDBJ databases">
        <title>Isolation and identification of active actinomycetes.</title>
        <authorList>
            <person name="Sun X."/>
        </authorList>
    </citation>
    <scope>NUCLEOTIDE SEQUENCE</scope>
    <source>
        <strain evidence="1">NEAU-A11</strain>
    </source>
</reference>